<dbReference type="InterPro" id="IPR001155">
    <property type="entry name" value="OxRdtase_FMN_N"/>
</dbReference>
<evidence type="ECO:0000256" key="1">
    <source>
        <dbReference type="ARBA" id="ARBA00001917"/>
    </source>
</evidence>
<dbReference type="GO" id="GO:0051536">
    <property type="term" value="F:iron-sulfur cluster binding"/>
    <property type="evidence" value="ECO:0007669"/>
    <property type="project" value="UniProtKB-KW"/>
</dbReference>
<evidence type="ECO:0000256" key="9">
    <source>
        <dbReference type="ARBA" id="ARBA00023014"/>
    </source>
</evidence>
<comment type="similarity">
    <text evidence="3">In the N-terminal section; belongs to the NADH:flavin oxidoreductase/NADH oxidase family.</text>
</comment>
<evidence type="ECO:0000256" key="6">
    <source>
        <dbReference type="ARBA" id="ARBA00022723"/>
    </source>
</evidence>
<evidence type="ECO:0000256" key="2">
    <source>
        <dbReference type="ARBA" id="ARBA00001966"/>
    </source>
</evidence>
<keyword evidence="7" id="KW-0560">Oxidoreductase</keyword>
<dbReference type="PANTHER" id="PTHR42917">
    <property type="entry name" value="2,4-DIENOYL-COA REDUCTASE"/>
    <property type="match status" value="1"/>
</dbReference>
<dbReference type="InterPro" id="IPR013785">
    <property type="entry name" value="Aldolase_TIM"/>
</dbReference>
<proteinExistence type="inferred from homology"/>
<dbReference type="Pfam" id="PF22620">
    <property type="entry name" value="OYE-like_second_a-b"/>
    <property type="match status" value="1"/>
</dbReference>
<dbReference type="PANTHER" id="PTHR42917:SF2">
    <property type="entry name" value="2,4-DIENOYL-COA REDUCTASE [(2E)-ENOYL-COA-PRODUCING]"/>
    <property type="match status" value="1"/>
</dbReference>
<evidence type="ECO:0000256" key="4">
    <source>
        <dbReference type="ARBA" id="ARBA00022630"/>
    </source>
</evidence>
<dbReference type="InterPro" id="IPR036188">
    <property type="entry name" value="FAD/NAD-bd_sf"/>
</dbReference>
<evidence type="ECO:0000259" key="10">
    <source>
        <dbReference type="Pfam" id="PF00724"/>
    </source>
</evidence>
<dbReference type="PRINTS" id="PR00368">
    <property type="entry name" value="FADPNR"/>
</dbReference>
<dbReference type="SUPFAM" id="SSF51395">
    <property type="entry name" value="FMN-linked oxidoreductases"/>
    <property type="match status" value="1"/>
</dbReference>
<dbReference type="GO" id="GO:0046872">
    <property type="term" value="F:metal ion binding"/>
    <property type="evidence" value="ECO:0007669"/>
    <property type="project" value="UniProtKB-KW"/>
</dbReference>
<evidence type="ECO:0000313" key="13">
    <source>
        <dbReference type="EMBL" id="SVB06819.1"/>
    </source>
</evidence>
<keyword evidence="4" id="KW-0285">Flavoprotein</keyword>
<dbReference type="InterPro" id="IPR051793">
    <property type="entry name" value="NADH:flavin_oxidoreductase"/>
</dbReference>
<feature type="domain" description="NADH:flavin oxidoreductase/NADH oxidase N-terminal" evidence="10">
    <location>
        <begin position="8"/>
        <end position="341"/>
    </location>
</feature>
<evidence type="ECO:0000259" key="11">
    <source>
        <dbReference type="Pfam" id="PF07992"/>
    </source>
</evidence>
<dbReference type="Pfam" id="PF00724">
    <property type="entry name" value="Oxidored_FMN"/>
    <property type="match status" value="1"/>
</dbReference>
<sequence length="688" mass="76795">MNPRYKILFEPVKIGPVTAKNRFYQVPHAMGSGNDMPNTRAAQRGIKAEGGWSVINTGYCSIHPSSDDRPLPFARLWSDKDIASHVPMVDAVHEHDALAGIEFFHGGAYTANRHTRMPPISPSGIQEKVSELMDMHLTAPKVMDKRDIKALIQWHLDATKRAIQAGFDIIYCYAGMGFLPYHFLHPTFNNRSDEYGGSLENRSRLMRELITEMRAVAGDKAAIAVRISTDELLSFKSESSESEAHEFFELNGELPDLWDIKLSKWTKECPSSRFSEPGHMEPYNGFVKQLTSKPVVGVGWFTSPDNMVSQINRGILDFVGSARASIADPFLPNKILEGNEDDIRECIGCNICASCYNQGIPVRCTQNPSMGEEWRRGWHPERMKSKSSDNSVLVIGGGPAGLEATLSLARRGYSVAIADSEKELGGRINKESMLPGMSPYKRVTDYRVSQINQLDNVDVYLENTLNPDDVLELGFDHVVTATGSSWQPSIMDEKTAPIAVTKTNSIFTPEDVLKGCELKSPVLIFDFDYYYMGGLMAEYIKDLGHEVTIITPFEKVSPWSFNSNEVTEIKLKLLEKDIKVITDHRIIEIEESSVRINHQVSNKQKDIARGSLVLVGNRKQNDSLYNSLNSNQEALKESGIKSLQNIGDSNAPGAVVHAVYAGHLYANTFDQEDDDTSDEFKLEYPVIQ</sequence>
<evidence type="ECO:0000259" key="12">
    <source>
        <dbReference type="Pfam" id="PF22620"/>
    </source>
</evidence>
<reference evidence="13" key="1">
    <citation type="submission" date="2018-05" db="EMBL/GenBank/DDBJ databases">
        <authorList>
            <person name="Lanie J.A."/>
            <person name="Ng W.-L."/>
            <person name="Kazmierczak K.M."/>
            <person name="Andrzejewski T.M."/>
            <person name="Davidsen T.M."/>
            <person name="Wayne K.J."/>
            <person name="Tettelin H."/>
            <person name="Glass J.I."/>
            <person name="Rusch D."/>
            <person name="Podicherti R."/>
            <person name="Tsui H.-C.T."/>
            <person name="Winkler M.E."/>
        </authorList>
    </citation>
    <scope>NUCLEOTIDE SEQUENCE</scope>
</reference>
<organism evidence="13">
    <name type="scientific">marine metagenome</name>
    <dbReference type="NCBI Taxonomy" id="408172"/>
    <lineage>
        <taxon>unclassified sequences</taxon>
        <taxon>metagenomes</taxon>
        <taxon>ecological metagenomes</taxon>
    </lineage>
</organism>
<evidence type="ECO:0000256" key="3">
    <source>
        <dbReference type="ARBA" id="ARBA00011048"/>
    </source>
</evidence>
<keyword evidence="8" id="KW-0408">Iron</keyword>
<protein>
    <recommendedName>
        <fullName evidence="14">NADH:flavin oxidoreductase/NADH oxidase N-terminal domain-containing protein</fullName>
    </recommendedName>
</protein>
<keyword evidence="9" id="KW-0411">Iron-sulfur</keyword>
<comment type="cofactor">
    <cofactor evidence="2">
        <name>[4Fe-4S] cluster</name>
        <dbReference type="ChEBI" id="CHEBI:49883"/>
    </cofactor>
</comment>
<dbReference type="SUPFAM" id="SSF51971">
    <property type="entry name" value="Nucleotide-binding domain"/>
    <property type="match status" value="1"/>
</dbReference>
<name>A0A382AZB7_9ZZZZ</name>
<evidence type="ECO:0008006" key="14">
    <source>
        <dbReference type="Google" id="ProtNLM"/>
    </source>
</evidence>
<evidence type="ECO:0000256" key="7">
    <source>
        <dbReference type="ARBA" id="ARBA00023002"/>
    </source>
</evidence>
<dbReference type="AlphaFoldDB" id="A0A382AZB7"/>
<dbReference type="GO" id="GO:0016491">
    <property type="term" value="F:oxidoreductase activity"/>
    <property type="evidence" value="ECO:0007669"/>
    <property type="project" value="UniProtKB-KW"/>
</dbReference>
<dbReference type="InterPro" id="IPR023753">
    <property type="entry name" value="FAD/NAD-binding_dom"/>
</dbReference>
<dbReference type="Gene3D" id="3.40.50.720">
    <property type="entry name" value="NAD(P)-binding Rossmann-like Domain"/>
    <property type="match status" value="1"/>
</dbReference>
<gene>
    <name evidence="13" type="ORF">METZ01_LOCUS159673</name>
</gene>
<feature type="domain" description="FAD/NAD(P)-binding" evidence="11">
    <location>
        <begin position="391"/>
        <end position="488"/>
    </location>
</feature>
<dbReference type="GO" id="GO:0010181">
    <property type="term" value="F:FMN binding"/>
    <property type="evidence" value="ECO:0007669"/>
    <property type="project" value="InterPro"/>
</dbReference>
<dbReference type="Gene3D" id="3.20.20.70">
    <property type="entry name" value="Aldolase class I"/>
    <property type="match status" value="1"/>
</dbReference>
<comment type="cofactor">
    <cofactor evidence="1">
        <name>FMN</name>
        <dbReference type="ChEBI" id="CHEBI:58210"/>
    </cofactor>
</comment>
<evidence type="ECO:0000256" key="5">
    <source>
        <dbReference type="ARBA" id="ARBA00022643"/>
    </source>
</evidence>
<feature type="domain" description="TMADH/DMDH/HD second alpha/beta" evidence="12">
    <location>
        <begin position="508"/>
        <end position="610"/>
    </location>
</feature>
<keyword evidence="6" id="KW-0479">Metal-binding</keyword>
<evidence type="ECO:0000256" key="8">
    <source>
        <dbReference type="ARBA" id="ARBA00023004"/>
    </source>
</evidence>
<dbReference type="Pfam" id="PF07992">
    <property type="entry name" value="Pyr_redox_2"/>
    <property type="match status" value="1"/>
</dbReference>
<dbReference type="Gene3D" id="3.50.50.60">
    <property type="entry name" value="FAD/NAD(P)-binding domain"/>
    <property type="match status" value="1"/>
</dbReference>
<keyword evidence="5" id="KW-0288">FMN</keyword>
<dbReference type="InterPro" id="IPR054428">
    <property type="entry name" value="TMADH/DMDH/HD_second_a-b"/>
</dbReference>
<accession>A0A382AZB7</accession>
<dbReference type="EMBL" id="UINC01027491">
    <property type="protein sequence ID" value="SVB06819.1"/>
    <property type="molecule type" value="Genomic_DNA"/>
</dbReference>